<protein>
    <submittedName>
        <fullName evidence="2">Transcriptional regulator with XRE-family HTH domain</fullName>
    </submittedName>
</protein>
<dbReference type="InterPro" id="IPR041413">
    <property type="entry name" value="MLTR_LBD"/>
</dbReference>
<dbReference type="PANTHER" id="PTHR35010">
    <property type="entry name" value="BLL4672 PROTEIN-RELATED"/>
    <property type="match status" value="1"/>
</dbReference>
<dbReference type="Pfam" id="PF13560">
    <property type="entry name" value="HTH_31"/>
    <property type="match status" value="1"/>
</dbReference>
<dbReference type="PROSITE" id="PS50943">
    <property type="entry name" value="HTH_CROC1"/>
    <property type="match status" value="1"/>
</dbReference>
<dbReference type="SMART" id="SM00530">
    <property type="entry name" value="HTH_XRE"/>
    <property type="match status" value="1"/>
</dbReference>
<evidence type="ECO:0000259" key="1">
    <source>
        <dbReference type="PROSITE" id="PS50943"/>
    </source>
</evidence>
<dbReference type="CDD" id="cd00093">
    <property type="entry name" value="HTH_XRE"/>
    <property type="match status" value="1"/>
</dbReference>
<organism evidence="2 3">
    <name type="scientific">Pseudomonas nitroreducens</name>
    <dbReference type="NCBI Taxonomy" id="46680"/>
    <lineage>
        <taxon>Bacteria</taxon>
        <taxon>Pseudomonadati</taxon>
        <taxon>Pseudomonadota</taxon>
        <taxon>Gammaproteobacteria</taxon>
        <taxon>Pseudomonadales</taxon>
        <taxon>Pseudomonadaceae</taxon>
        <taxon>Pseudomonas</taxon>
    </lineage>
</organism>
<feature type="domain" description="HTH cro/C1-type" evidence="1">
    <location>
        <begin position="22"/>
        <end position="76"/>
    </location>
</feature>
<name>A0A7W7KHB6_PSENT</name>
<dbReference type="InterPro" id="IPR010982">
    <property type="entry name" value="Lambda_DNA-bd_dom_sf"/>
</dbReference>
<dbReference type="SUPFAM" id="SSF47413">
    <property type="entry name" value="lambda repressor-like DNA-binding domains"/>
    <property type="match status" value="1"/>
</dbReference>
<evidence type="ECO:0000313" key="2">
    <source>
        <dbReference type="EMBL" id="MBB4862855.1"/>
    </source>
</evidence>
<evidence type="ECO:0000313" key="3">
    <source>
        <dbReference type="Proteomes" id="UP000566995"/>
    </source>
</evidence>
<sequence>MIRPVMNNPAQKNPAQPVGALIRQWRQRRRLSQLDLACDAEISTRHLSFVETGRALPSREMLLHLAEQLDIPLRERNRLLSAAGYAPVYSEKGLDDPALTVARQAIDQLLKAHEPNPAMVVDRHWNLLASNRTVDIFLIGVDPELLQPPINVLRMSLHPKGLAPRILNLGPWKAHVVERLQRDFEASGDPALAALRDEVAAYPAPPYDEAANGDMVLIPVQLQTELGVCSLIGTITVFGTPVDVTLSELALETFFPADPDSARILRQLSGSE</sequence>
<dbReference type="InterPro" id="IPR001387">
    <property type="entry name" value="Cro/C1-type_HTH"/>
</dbReference>
<dbReference type="Gene3D" id="1.10.260.40">
    <property type="entry name" value="lambda repressor-like DNA-binding domains"/>
    <property type="match status" value="1"/>
</dbReference>
<dbReference type="PANTHER" id="PTHR35010:SF4">
    <property type="entry name" value="BLL5781 PROTEIN"/>
    <property type="match status" value="1"/>
</dbReference>
<gene>
    <name evidence="2" type="ORF">HNP46_001700</name>
</gene>
<dbReference type="AlphaFoldDB" id="A0A7W7KHB6"/>
<dbReference type="GO" id="GO:0003677">
    <property type="term" value="F:DNA binding"/>
    <property type="evidence" value="ECO:0007669"/>
    <property type="project" value="InterPro"/>
</dbReference>
<comment type="caution">
    <text evidence="2">The sequence shown here is derived from an EMBL/GenBank/DDBJ whole genome shotgun (WGS) entry which is preliminary data.</text>
</comment>
<proteinExistence type="predicted"/>
<dbReference type="Proteomes" id="UP000566995">
    <property type="component" value="Unassembled WGS sequence"/>
</dbReference>
<reference evidence="2 3" key="1">
    <citation type="submission" date="2020-08" db="EMBL/GenBank/DDBJ databases">
        <title>Functional genomics of gut bacteria from endangered species of beetles.</title>
        <authorList>
            <person name="Carlos-Shanley C."/>
        </authorList>
    </citation>
    <scope>NUCLEOTIDE SEQUENCE [LARGE SCALE GENOMIC DNA]</scope>
    <source>
        <strain evidence="2 3">S00179</strain>
    </source>
</reference>
<dbReference type="Pfam" id="PF17765">
    <property type="entry name" value="MLTR_LBD"/>
    <property type="match status" value="1"/>
</dbReference>
<dbReference type="Gene3D" id="3.30.450.180">
    <property type="match status" value="1"/>
</dbReference>
<accession>A0A7W7KHB6</accession>
<dbReference type="EMBL" id="JACHLI010000005">
    <property type="protein sequence ID" value="MBB4862855.1"/>
    <property type="molecule type" value="Genomic_DNA"/>
</dbReference>